<proteinExistence type="predicted"/>
<organism evidence="1 2">
    <name type="scientific">Effusibacillus dendaii</name>
    <dbReference type="NCBI Taxonomy" id="2743772"/>
    <lineage>
        <taxon>Bacteria</taxon>
        <taxon>Bacillati</taxon>
        <taxon>Bacillota</taxon>
        <taxon>Bacilli</taxon>
        <taxon>Bacillales</taxon>
        <taxon>Alicyclobacillaceae</taxon>
        <taxon>Effusibacillus</taxon>
    </lineage>
</organism>
<accession>A0A7I8D841</accession>
<reference evidence="1 2" key="1">
    <citation type="submission" date="2020-08" db="EMBL/GenBank/DDBJ databases">
        <title>Complete Genome Sequence of Effusibacillus dendaii Strain skT53, Isolated from Farmland soil.</title>
        <authorList>
            <person name="Konishi T."/>
            <person name="Kawasaki H."/>
        </authorList>
    </citation>
    <scope>NUCLEOTIDE SEQUENCE [LARGE SCALE GENOMIC DNA]</scope>
    <source>
        <strain evidence="2">skT53</strain>
    </source>
</reference>
<gene>
    <name evidence="1" type="ORF">skT53_01640</name>
</gene>
<dbReference type="Proteomes" id="UP000593802">
    <property type="component" value="Chromosome"/>
</dbReference>
<name>A0A7I8D841_9BACL</name>
<keyword evidence="2" id="KW-1185">Reference proteome</keyword>
<sequence length="69" mass="7735">MLKRVRVAVDNSTGSDKAVEWGIKTFAELPETEYKIRFVYPSMIVAGEATFYTPSSIRAEHLDAKDLPS</sequence>
<dbReference type="KEGG" id="eff:skT53_01640"/>
<evidence type="ECO:0008006" key="3">
    <source>
        <dbReference type="Google" id="ProtNLM"/>
    </source>
</evidence>
<evidence type="ECO:0000313" key="1">
    <source>
        <dbReference type="EMBL" id="BCJ85179.1"/>
    </source>
</evidence>
<protein>
    <recommendedName>
        <fullName evidence="3">Universal stress protein</fullName>
    </recommendedName>
</protein>
<evidence type="ECO:0000313" key="2">
    <source>
        <dbReference type="Proteomes" id="UP000593802"/>
    </source>
</evidence>
<dbReference type="EMBL" id="AP023366">
    <property type="protein sequence ID" value="BCJ85179.1"/>
    <property type="molecule type" value="Genomic_DNA"/>
</dbReference>
<dbReference type="AlphaFoldDB" id="A0A7I8D841"/>
<dbReference type="RefSeq" id="WP_200759333.1">
    <property type="nucleotide sequence ID" value="NZ_AP023366.1"/>
</dbReference>